<reference evidence="1 2" key="1">
    <citation type="submission" date="2008-07" db="EMBL/GenBank/DDBJ databases">
        <authorList>
            <person name="El-Sayed N."/>
            <person name="Caler E."/>
            <person name="Inman J."/>
            <person name="Amedeo P."/>
            <person name="Hass B."/>
            <person name="Wortman J."/>
        </authorList>
    </citation>
    <scope>NUCLEOTIDE SEQUENCE [LARGE SCALE GENOMIC DNA]</scope>
    <source>
        <strain evidence="2">ATCC 50983 / TXsc</strain>
    </source>
</reference>
<protein>
    <submittedName>
        <fullName evidence="1">Uncharacterized protein</fullName>
    </submittedName>
</protein>
<dbReference type="RefSeq" id="XP_002764750.1">
    <property type="nucleotide sequence ID" value="XM_002764704.1"/>
</dbReference>
<gene>
    <name evidence="1" type="ORF">Pmar_PMAR029190</name>
</gene>
<dbReference type="Proteomes" id="UP000007800">
    <property type="component" value="Unassembled WGS sequence"/>
</dbReference>
<dbReference type="GeneID" id="9055023"/>
<dbReference type="AlphaFoldDB" id="C5M0V9"/>
<organism evidence="2">
    <name type="scientific">Perkinsus marinus (strain ATCC 50983 / TXsc)</name>
    <dbReference type="NCBI Taxonomy" id="423536"/>
    <lineage>
        <taxon>Eukaryota</taxon>
        <taxon>Sar</taxon>
        <taxon>Alveolata</taxon>
        <taxon>Perkinsozoa</taxon>
        <taxon>Perkinsea</taxon>
        <taxon>Perkinsida</taxon>
        <taxon>Perkinsidae</taxon>
        <taxon>Perkinsus</taxon>
    </lineage>
</organism>
<proteinExistence type="predicted"/>
<name>C5M0V9_PERM5</name>
<dbReference type="InParanoid" id="C5M0V9"/>
<evidence type="ECO:0000313" key="1">
    <source>
        <dbReference type="EMBL" id="EEQ97467.1"/>
    </source>
</evidence>
<accession>C5M0V9</accession>
<keyword evidence="2" id="KW-1185">Reference proteome</keyword>
<evidence type="ECO:0000313" key="2">
    <source>
        <dbReference type="Proteomes" id="UP000007800"/>
    </source>
</evidence>
<sequence length="51" mass="5905">MLRQARPILHPVSRKVIQDSVLERADRMVKFLESTGAIDPVNIYLDALWNQ</sequence>
<dbReference type="EMBL" id="GG687161">
    <property type="protein sequence ID" value="EEQ97467.1"/>
    <property type="molecule type" value="Genomic_DNA"/>
</dbReference>